<feature type="transmembrane region" description="Helical" evidence="9">
    <location>
        <begin position="83"/>
        <end position="105"/>
    </location>
</feature>
<dbReference type="PANTHER" id="PTHR12226">
    <property type="entry name" value="MANNOSE-P-DOLICHOL UTILIZATION DEFECT 1 LEC35 -RELATED"/>
    <property type="match status" value="1"/>
</dbReference>
<proteinExistence type="inferred from homology"/>
<feature type="transmembrane region" description="Helical" evidence="9">
    <location>
        <begin position="111"/>
        <end position="129"/>
    </location>
</feature>
<evidence type="ECO:0000256" key="7">
    <source>
        <dbReference type="ARBA" id="ARBA00038475"/>
    </source>
</evidence>
<dbReference type="InterPro" id="IPR006603">
    <property type="entry name" value="PQ-loop_rpt"/>
</dbReference>
<feature type="transmembrane region" description="Helical" evidence="9">
    <location>
        <begin position="136"/>
        <end position="156"/>
    </location>
</feature>
<evidence type="ECO:0000256" key="4">
    <source>
        <dbReference type="ARBA" id="ARBA00022737"/>
    </source>
</evidence>
<evidence type="ECO:0000256" key="1">
    <source>
        <dbReference type="ARBA" id="ARBA00004141"/>
    </source>
</evidence>
<dbReference type="EMBL" id="HBHW01045017">
    <property type="protein sequence ID" value="CAE0066925.1"/>
    <property type="molecule type" value="Transcribed_RNA"/>
</dbReference>
<dbReference type="PIRSF" id="PIRSF023381">
    <property type="entry name" value="MannP-dilichol_defect-1p"/>
    <property type="match status" value="1"/>
</dbReference>
<reference evidence="10" key="1">
    <citation type="submission" date="2021-01" db="EMBL/GenBank/DDBJ databases">
        <authorList>
            <person name="Corre E."/>
            <person name="Pelletier E."/>
            <person name="Niang G."/>
            <person name="Scheremetjew M."/>
            <person name="Finn R."/>
            <person name="Kale V."/>
            <person name="Holt S."/>
            <person name="Cochrane G."/>
            <person name="Meng A."/>
            <person name="Brown T."/>
            <person name="Cohen L."/>
        </authorList>
    </citation>
    <scope>NUCLEOTIDE SEQUENCE</scope>
    <source>
        <strain evidence="10">CCMP 769</strain>
    </source>
</reference>
<evidence type="ECO:0000256" key="6">
    <source>
        <dbReference type="ARBA" id="ARBA00023136"/>
    </source>
</evidence>
<dbReference type="Pfam" id="PF04193">
    <property type="entry name" value="PQ-loop"/>
    <property type="match status" value="2"/>
</dbReference>
<keyword evidence="4" id="KW-0677">Repeat</keyword>
<evidence type="ECO:0000256" key="9">
    <source>
        <dbReference type="SAM" id="Phobius"/>
    </source>
</evidence>
<keyword evidence="2" id="KW-0813">Transport</keyword>
<evidence type="ECO:0000256" key="2">
    <source>
        <dbReference type="ARBA" id="ARBA00022448"/>
    </source>
</evidence>
<feature type="transmembrane region" description="Helical" evidence="9">
    <location>
        <begin position="219"/>
        <end position="241"/>
    </location>
</feature>
<protein>
    <recommendedName>
        <fullName evidence="8">Mannose-P-dolichol utilization defect 1 protein homolog</fullName>
    </recommendedName>
</protein>
<comment type="subcellular location">
    <subcellularLocation>
        <location evidence="1 8">Membrane</location>
        <topology evidence="1 8">Multi-pass membrane protein</topology>
    </subcellularLocation>
</comment>
<evidence type="ECO:0000256" key="3">
    <source>
        <dbReference type="ARBA" id="ARBA00022692"/>
    </source>
</evidence>
<dbReference type="AlphaFoldDB" id="A0A7S3ABL6"/>
<evidence type="ECO:0000256" key="5">
    <source>
        <dbReference type="ARBA" id="ARBA00022989"/>
    </source>
</evidence>
<keyword evidence="5 8" id="KW-1133">Transmembrane helix</keyword>
<name>A0A7S3ABL6_9RHOD</name>
<feature type="transmembrane region" description="Helical" evidence="9">
    <location>
        <begin position="187"/>
        <end position="207"/>
    </location>
</feature>
<keyword evidence="3 8" id="KW-0812">Transmembrane</keyword>
<evidence type="ECO:0000256" key="8">
    <source>
        <dbReference type="PIRNR" id="PIRNR023381"/>
    </source>
</evidence>
<dbReference type="PANTHER" id="PTHR12226:SF2">
    <property type="entry name" value="MANNOSE-P-DOLICHOL UTILIZATION DEFECT 1 PROTEIN"/>
    <property type="match status" value="1"/>
</dbReference>
<dbReference type="Gene3D" id="1.20.1280.290">
    <property type="match status" value="2"/>
</dbReference>
<comment type="similarity">
    <text evidence="7 8">Belongs to the MPDU1 (TC 2.A.43.3) family.</text>
</comment>
<dbReference type="SMART" id="SM00679">
    <property type="entry name" value="CTNS"/>
    <property type="match status" value="2"/>
</dbReference>
<keyword evidence="6 8" id="KW-0472">Membrane</keyword>
<organism evidence="10">
    <name type="scientific">Rhodosorus marinus</name>
    <dbReference type="NCBI Taxonomy" id="101924"/>
    <lineage>
        <taxon>Eukaryota</taxon>
        <taxon>Rhodophyta</taxon>
        <taxon>Stylonematophyceae</taxon>
        <taxon>Stylonematales</taxon>
        <taxon>Stylonemataceae</taxon>
        <taxon>Rhodosorus</taxon>
    </lineage>
</organism>
<dbReference type="InterPro" id="IPR016817">
    <property type="entry name" value="MannP-dilichol_defect-1"/>
</dbReference>
<sequence length="261" mass="28254">MAKIPIPEEILGQLYSRFLPSPCPVPESPLDLPQLLLDDQECLSLVLSRVLGFGIVLLAGVIKLPQILSIVGNHSAEGISVNAYMLETFGYVYNLSFAIQMGYPVTAYGEFALILVQNLIVLSLIFYYNGSIRSSFAVPVAYVCMTAVMTFGVIQIEVLRALTGLNALTAVGSRLPQIVKNYKSGSVGSLSLLTCLALALGSMVRVYTTLKEVNEPTILLGFIVSGSLNLTVLGQVIYYSYIKPSGSKAEETKEKSEKKTN</sequence>
<accession>A0A7S3ABL6</accession>
<feature type="transmembrane region" description="Helical" evidence="9">
    <location>
        <begin position="43"/>
        <end position="62"/>
    </location>
</feature>
<evidence type="ECO:0000313" key="10">
    <source>
        <dbReference type="EMBL" id="CAE0066925.1"/>
    </source>
</evidence>
<dbReference type="GO" id="GO:0016020">
    <property type="term" value="C:membrane"/>
    <property type="evidence" value="ECO:0007669"/>
    <property type="project" value="UniProtKB-SubCell"/>
</dbReference>
<gene>
    <name evidence="10" type="ORF">RMAR00112_LOCUS35001</name>
</gene>